<comment type="caution">
    <text evidence="2">The sequence shown here is derived from an EMBL/GenBank/DDBJ whole genome shotgun (WGS) entry which is preliminary data.</text>
</comment>
<dbReference type="PANTHER" id="PTHR21963:SF1">
    <property type="entry name" value="SPERM-ASSOCIATED ANTIGEN 17"/>
    <property type="match status" value="1"/>
</dbReference>
<dbReference type="GO" id="GO:1990716">
    <property type="term" value="C:axonemal central apparatus"/>
    <property type="evidence" value="ECO:0007669"/>
    <property type="project" value="TreeGrafter"/>
</dbReference>
<evidence type="ECO:0000313" key="2">
    <source>
        <dbReference type="EMBL" id="KAJ3111003.1"/>
    </source>
</evidence>
<gene>
    <name evidence="2" type="primary">SPAG17</name>
    <name evidence="2" type="ORF">HK100_002841</name>
</gene>
<dbReference type="InterPro" id="IPR026173">
    <property type="entry name" value="SPAG17"/>
</dbReference>
<evidence type="ECO:0000313" key="3">
    <source>
        <dbReference type="Proteomes" id="UP001211907"/>
    </source>
</evidence>
<feature type="region of interest" description="Disordered" evidence="1">
    <location>
        <begin position="67"/>
        <end position="135"/>
    </location>
</feature>
<sequence>MELCRDIKTGLDASGGNDGEMPDILMAKLIKARLFQLKQDAIDSRNNARAFVEAPVAQVQLTPEVTKSGVKAAGKDEKGKDRAKSPAKKPLTKGGDRKMVEPLSRPESAQTAEISKRKNKLRDKGTKDNMKIPCIGDEPADGPNAYYLLKDFTNMGVFNCLMEDCEIPIHSFFRLSLLGELITDSIKSPSQTPLQSIEIQSFDMAKFESLVSTNRLLIEAYEWCKSANEDSLWSQSAWNDAIISGQFEVKEVFDVFARRIYAQLKLRKDFADYYSFERVINIPSFVNTNGIKNDSVALGNFLDIIPYNVLSNSELILAVAIEQAIRSHKYDEEFENSVGLDQPPNFGVVDEMGHLANYFDKAFKKISFKATNDSNDCTILLRNLKLEKQTNANDPLISRERVANLSKLRKKHSGVAFNDILRVLYQNQLEEILSEETPHLWNLNDWVWEETLDKNSMLQISTKLCNKTGKLLIAMTGDGGIGIKKSEKNEKIQILTKVNFGIFHELMDHFKSLLLLPPKTKSSLARPPIYYSGGGIVHHHDDCTIMYPSNGSRIVVHREHTMNFKPDIRTSFFVFSTTDKETVLACPGGLILEFKEDGRITQKLDSIYSVQSNSGALSCKELSRVIMLDGAVARYMSNSAIEAMLPTGTTSVLSNNVWVTTNNDGERIKTFSSGETVELPPIRVNKETLIALNELIVTREDMVVTTNKNGTVIVEHADGTMISSKFNTDATAASIVVEKPDSPMYTIKEGGKKVLIKFDDGTTVEQQNGDQKIFKIFNKTYAFEFELYLGGESAFRFLPERATENLNSEYKINWKDGTFSTVNDTGVKFSVDEIGNCFASETVPSQPISTEKNLRNIDFSECEYIKKLLETRIASTNSIHNPPKLFIINDDGSGVQLHRDIDLQPYFKVQIQNSNVEIVEEAFTGDGLGISVTFIEKIHLDLNKKQGSAHVVEYRQLFRYQDLNDETRKKITTDLFRETENNSVDEVEQTYLEEGRDTSVVLGQDRLQTHDEIYENLTKPDLFIENNAE</sequence>
<dbReference type="GO" id="GO:1904158">
    <property type="term" value="P:axonemal central apparatus assembly"/>
    <property type="evidence" value="ECO:0007669"/>
    <property type="project" value="TreeGrafter"/>
</dbReference>
<organism evidence="2 3">
    <name type="scientific">Physocladia obscura</name>
    <dbReference type="NCBI Taxonomy" id="109957"/>
    <lineage>
        <taxon>Eukaryota</taxon>
        <taxon>Fungi</taxon>
        <taxon>Fungi incertae sedis</taxon>
        <taxon>Chytridiomycota</taxon>
        <taxon>Chytridiomycota incertae sedis</taxon>
        <taxon>Chytridiomycetes</taxon>
        <taxon>Chytridiales</taxon>
        <taxon>Chytriomycetaceae</taxon>
        <taxon>Physocladia</taxon>
    </lineage>
</organism>
<feature type="compositionally biased region" description="Basic and acidic residues" evidence="1">
    <location>
        <begin position="73"/>
        <end position="84"/>
    </location>
</feature>
<name>A0AAD5SVS5_9FUNG</name>
<dbReference type="AlphaFoldDB" id="A0AAD5SVS5"/>
<keyword evidence="3" id="KW-1185">Reference proteome</keyword>
<dbReference type="Proteomes" id="UP001211907">
    <property type="component" value="Unassembled WGS sequence"/>
</dbReference>
<evidence type="ECO:0000256" key="1">
    <source>
        <dbReference type="SAM" id="MobiDB-lite"/>
    </source>
</evidence>
<protein>
    <submittedName>
        <fullName evidence="2">Sperm-associated antigen 17</fullName>
    </submittedName>
</protein>
<dbReference type="EMBL" id="JADGJH010001676">
    <property type="protein sequence ID" value="KAJ3111003.1"/>
    <property type="molecule type" value="Genomic_DNA"/>
</dbReference>
<proteinExistence type="predicted"/>
<reference evidence="2" key="1">
    <citation type="submission" date="2020-05" db="EMBL/GenBank/DDBJ databases">
        <title>Phylogenomic resolution of chytrid fungi.</title>
        <authorList>
            <person name="Stajich J.E."/>
            <person name="Amses K."/>
            <person name="Simmons R."/>
            <person name="Seto K."/>
            <person name="Myers J."/>
            <person name="Bonds A."/>
            <person name="Quandt C.A."/>
            <person name="Barry K."/>
            <person name="Liu P."/>
            <person name="Grigoriev I."/>
            <person name="Longcore J.E."/>
            <person name="James T.Y."/>
        </authorList>
    </citation>
    <scope>NUCLEOTIDE SEQUENCE</scope>
    <source>
        <strain evidence="2">JEL0513</strain>
    </source>
</reference>
<dbReference type="PANTHER" id="PTHR21963">
    <property type="entry name" value="PF6"/>
    <property type="match status" value="1"/>
</dbReference>
<accession>A0AAD5SVS5</accession>